<protein>
    <submittedName>
        <fullName evidence="2">LytTr DNA-binding domain protein</fullName>
    </submittedName>
</protein>
<comment type="caution">
    <text evidence="2">The sequence shown here is derived from an EMBL/GenBank/DDBJ whole genome shotgun (WGS) entry which is preliminary data.</text>
</comment>
<dbReference type="AlphaFoldDB" id="A0A016AMS7"/>
<evidence type="ECO:0000313" key="3">
    <source>
        <dbReference type="Proteomes" id="UP000020938"/>
    </source>
</evidence>
<dbReference type="Proteomes" id="UP000020938">
    <property type="component" value="Unassembled WGS sequence"/>
</dbReference>
<name>A0A016AMS7_BACFG</name>
<dbReference type="InterPro" id="IPR007492">
    <property type="entry name" value="LytTR_DNA-bd_dom"/>
</dbReference>
<proteinExistence type="predicted"/>
<dbReference type="Pfam" id="PF04397">
    <property type="entry name" value="LytTR"/>
    <property type="match status" value="1"/>
</dbReference>
<sequence length="115" mass="13285">MVDNAIFVYFGDEYRRVLLDEILWLEASGSYCVLCMENGAEITVSYPLDRIFNNDLPRGKFQRIHRSYAINVFKVTGFAGNYVHIGKKMLPVSESHKKNFLACFHKIYSKRALGK</sequence>
<organism evidence="2 3">
    <name type="scientific">Bacteroides fragilis str. 3976T8</name>
    <dbReference type="NCBI Taxonomy" id="1339314"/>
    <lineage>
        <taxon>Bacteria</taxon>
        <taxon>Pseudomonadati</taxon>
        <taxon>Bacteroidota</taxon>
        <taxon>Bacteroidia</taxon>
        <taxon>Bacteroidales</taxon>
        <taxon>Bacteroidaceae</taxon>
        <taxon>Bacteroides</taxon>
    </lineage>
</organism>
<dbReference type="PATRIC" id="fig|1339314.3.peg.3142"/>
<gene>
    <name evidence="2" type="ORF">M123_2973</name>
</gene>
<dbReference type="SMART" id="SM00850">
    <property type="entry name" value="LytTR"/>
    <property type="match status" value="1"/>
</dbReference>
<dbReference type="GO" id="GO:0003677">
    <property type="term" value="F:DNA binding"/>
    <property type="evidence" value="ECO:0007669"/>
    <property type="project" value="UniProtKB-KW"/>
</dbReference>
<keyword evidence="2" id="KW-0238">DNA-binding</keyword>
<accession>A0A016AMS7</accession>
<evidence type="ECO:0000259" key="1">
    <source>
        <dbReference type="SMART" id="SM00850"/>
    </source>
</evidence>
<dbReference type="EMBL" id="JGDS01000057">
    <property type="protein sequence ID" value="EXZ72665.1"/>
    <property type="molecule type" value="Genomic_DNA"/>
</dbReference>
<feature type="domain" description="HTH LytTR-type" evidence="1">
    <location>
        <begin position="12"/>
        <end position="105"/>
    </location>
</feature>
<reference evidence="2 3" key="1">
    <citation type="submission" date="2014-02" db="EMBL/GenBank/DDBJ databases">
        <authorList>
            <person name="Sears C."/>
            <person name="Carroll K."/>
            <person name="Sack B.R."/>
            <person name="Qadri F."/>
            <person name="Myers L.L."/>
            <person name="Chung G.-T."/>
            <person name="Escheverria P."/>
            <person name="Fraser C.M."/>
            <person name="Sadzewicz L."/>
            <person name="Shefchek K.A."/>
            <person name="Tallon L."/>
            <person name="Das S.P."/>
            <person name="Daugherty S."/>
            <person name="Mongodin E.F."/>
        </authorList>
    </citation>
    <scope>NUCLEOTIDE SEQUENCE [LARGE SCALE GENOMIC DNA]</scope>
    <source>
        <strain evidence="2 3">3976T8</strain>
    </source>
</reference>
<evidence type="ECO:0000313" key="2">
    <source>
        <dbReference type="EMBL" id="EXZ72665.1"/>
    </source>
</evidence>
<dbReference type="Gene3D" id="2.40.50.1020">
    <property type="entry name" value="LytTr DNA-binding domain"/>
    <property type="match status" value="1"/>
</dbReference>